<dbReference type="Gene3D" id="3.40.30.10">
    <property type="entry name" value="Glutaredoxin"/>
    <property type="match status" value="1"/>
</dbReference>
<evidence type="ECO:0000256" key="1">
    <source>
        <dbReference type="ARBA" id="ARBA00004141"/>
    </source>
</evidence>
<dbReference type="GO" id="GO:0016491">
    <property type="term" value="F:oxidoreductase activity"/>
    <property type="evidence" value="ECO:0007669"/>
    <property type="project" value="UniProtKB-KW"/>
</dbReference>
<dbReference type="GO" id="GO:0048038">
    <property type="term" value="F:quinone binding"/>
    <property type="evidence" value="ECO:0007669"/>
    <property type="project" value="UniProtKB-KW"/>
</dbReference>
<feature type="transmembrane region" description="Helical" evidence="10">
    <location>
        <begin position="260"/>
        <end position="277"/>
    </location>
</feature>
<dbReference type="EMBL" id="SNWM01000002">
    <property type="protein sequence ID" value="TDO22349.1"/>
    <property type="molecule type" value="Genomic_DNA"/>
</dbReference>
<protein>
    <submittedName>
        <fullName evidence="12">Protein-disulfide isomerase</fullName>
    </submittedName>
</protein>
<dbReference type="InterPro" id="IPR038354">
    <property type="entry name" value="VKOR_sf"/>
</dbReference>
<keyword evidence="4" id="KW-0874">Quinone</keyword>
<organism evidence="12 13">
    <name type="scientific">Pedobacter duraquae</name>
    <dbReference type="NCBI Taxonomy" id="425511"/>
    <lineage>
        <taxon>Bacteria</taxon>
        <taxon>Pseudomonadati</taxon>
        <taxon>Bacteroidota</taxon>
        <taxon>Sphingobacteriia</taxon>
        <taxon>Sphingobacteriales</taxon>
        <taxon>Sphingobacteriaceae</taxon>
        <taxon>Pedobacter</taxon>
    </lineage>
</organism>
<evidence type="ECO:0000313" key="13">
    <source>
        <dbReference type="Proteomes" id="UP000295499"/>
    </source>
</evidence>
<dbReference type="OrthoDB" id="1100563at2"/>
<evidence type="ECO:0000256" key="4">
    <source>
        <dbReference type="ARBA" id="ARBA00022719"/>
    </source>
</evidence>
<keyword evidence="8" id="KW-1015">Disulfide bond</keyword>
<evidence type="ECO:0000256" key="5">
    <source>
        <dbReference type="ARBA" id="ARBA00022989"/>
    </source>
</evidence>
<dbReference type="GO" id="GO:0006508">
    <property type="term" value="P:proteolysis"/>
    <property type="evidence" value="ECO:0007669"/>
    <property type="project" value="InterPro"/>
</dbReference>
<evidence type="ECO:0000256" key="6">
    <source>
        <dbReference type="ARBA" id="ARBA00023002"/>
    </source>
</evidence>
<dbReference type="SUPFAM" id="SSF52833">
    <property type="entry name" value="Thioredoxin-like"/>
    <property type="match status" value="1"/>
</dbReference>
<evidence type="ECO:0000313" key="12">
    <source>
        <dbReference type="EMBL" id="TDO22349.1"/>
    </source>
</evidence>
<feature type="transmembrane region" description="Helical" evidence="10">
    <location>
        <begin position="232"/>
        <end position="254"/>
    </location>
</feature>
<evidence type="ECO:0000256" key="9">
    <source>
        <dbReference type="ARBA" id="ARBA00023284"/>
    </source>
</evidence>
<dbReference type="RefSeq" id="WP_133553636.1">
    <property type="nucleotide sequence ID" value="NZ_SNWM01000002.1"/>
</dbReference>
<dbReference type="Pfam" id="PF03412">
    <property type="entry name" value="Peptidase_C39"/>
    <property type="match status" value="1"/>
</dbReference>
<dbReference type="Pfam" id="PF07884">
    <property type="entry name" value="VKOR"/>
    <property type="match status" value="1"/>
</dbReference>
<dbReference type="CDD" id="cd12921">
    <property type="entry name" value="VKOR_4"/>
    <property type="match status" value="1"/>
</dbReference>
<evidence type="ECO:0000259" key="11">
    <source>
        <dbReference type="PROSITE" id="PS50990"/>
    </source>
</evidence>
<dbReference type="InterPro" id="IPR012336">
    <property type="entry name" value="Thioredoxin-like_fold"/>
</dbReference>
<dbReference type="GO" id="GO:0008233">
    <property type="term" value="F:peptidase activity"/>
    <property type="evidence" value="ECO:0007669"/>
    <property type="project" value="InterPro"/>
</dbReference>
<keyword evidence="9" id="KW-0676">Redox-active center</keyword>
<dbReference type="Proteomes" id="UP000295499">
    <property type="component" value="Unassembled WGS sequence"/>
</dbReference>
<accession>A0A4R6IJY0</accession>
<proteinExistence type="inferred from homology"/>
<gene>
    <name evidence="12" type="ORF">CLV32_1317</name>
</gene>
<feature type="domain" description="Peptidase C39" evidence="11">
    <location>
        <begin position="5"/>
        <end position="128"/>
    </location>
</feature>
<comment type="caution">
    <text evidence="12">The sequence shown here is derived from an EMBL/GenBank/DDBJ whole genome shotgun (WGS) entry which is preliminary data.</text>
</comment>
<keyword evidence="3 10" id="KW-0812">Transmembrane</keyword>
<comment type="similarity">
    <text evidence="2">Belongs to the VKOR family.</text>
</comment>
<dbReference type="AlphaFoldDB" id="A0A4R6IJY0"/>
<dbReference type="InterPro" id="IPR005074">
    <property type="entry name" value="Peptidase_C39"/>
</dbReference>
<dbReference type="GO" id="GO:0016020">
    <property type="term" value="C:membrane"/>
    <property type="evidence" value="ECO:0007669"/>
    <property type="project" value="UniProtKB-SubCell"/>
</dbReference>
<keyword evidence="7 10" id="KW-0472">Membrane</keyword>
<name>A0A4R6IJY0_9SPHI</name>
<keyword evidence="13" id="KW-1185">Reference proteome</keyword>
<evidence type="ECO:0000256" key="7">
    <source>
        <dbReference type="ARBA" id="ARBA00023136"/>
    </source>
</evidence>
<evidence type="ECO:0000256" key="8">
    <source>
        <dbReference type="ARBA" id="ARBA00023157"/>
    </source>
</evidence>
<keyword evidence="12" id="KW-0413">Isomerase</keyword>
<feature type="transmembrane region" description="Helical" evidence="10">
    <location>
        <begin position="179"/>
        <end position="199"/>
    </location>
</feature>
<keyword evidence="6" id="KW-0560">Oxidoreductase</keyword>
<comment type="subcellular location">
    <subcellularLocation>
        <location evidence="1">Membrane</location>
        <topology evidence="1">Multi-pass membrane protein</topology>
    </subcellularLocation>
</comment>
<keyword evidence="5 10" id="KW-1133">Transmembrane helix</keyword>
<dbReference type="GO" id="GO:0016853">
    <property type="term" value="F:isomerase activity"/>
    <property type="evidence" value="ECO:0007669"/>
    <property type="project" value="UniProtKB-KW"/>
</dbReference>
<evidence type="ECO:0000256" key="10">
    <source>
        <dbReference type="SAM" id="Phobius"/>
    </source>
</evidence>
<dbReference type="Gene3D" id="3.90.70.10">
    <property type="entry name" value="Cysteine proteinases"/>
    <property type="match status" value="1"/>
</dbReference>
<evidence type="ECO:0000256" key="3">
    <source>
        <dbReference type="ARBA" id="ARBA00022692"/>
    </source>
</evidence>
<dbReference type="PROSITE" id="PS50990">
    <property type="entry name" value="PEPTIDASE_C39"/>
    <property type="match status" value="1"/>
</dbReference>
<dbReference type="InterPro" id="IPR036249">
    <property type="entry name" value="Thioredoxin-like_sf"/>
</dbReference>
<dbReference type="Pfam" id="PF13462">
    <property type="entry name" value="Thioredoxin_4"/>
    <property type="match status" value="1"/>
</dbReference>
<feature type="transmembrane region" description="Helical" evidence="10">
    <location>
        <begin position="153"/>
        <end position="173"/>
    </location>
</feature>
<dbReference type="GO" id="GO:0005524">
    <property type="term" value="F:ATP binding"/>
    <property type="evidence" value="ECO:0007669"/>
    <property type="project" value="InterPro"/>
</dbReference>
<sequence>MFKFLRSKQNNAFAVVKQLLNVLDVRVSDGTLLKALTEHPYYPSLFSLSDSLTDWSVANQSYQIDKNDYNPKDLQYPFIAHSSHNGGYFMLVQNIVAKTVTYTDENGTGLAIPESEFLERWSGVALHATRSESSGEKNFSENRRKDLFEKIRIPLVMGVLIVAIAFSIDYGAINSGLALLLGIKLAGTAVCVLLLVHGINANNTLIQNLCSLGRKNDCNAVLNSDAAKLTGWLSWSEVGFFYFAGSALALLITPSAIWEIIWLNVLALPYIVYSLTYQYRHKNWCLLCCSVQALLGLEFVTTLLFERTVLTQAIPYLNLRGLCVFAIAFLVPVALWIFLKPFLVGTSELKPLKGQLNKFKYNSTLFEQALVNQPRYAVPDEIMPIVLGNPQAQTIITMISNPFCEPCAKAHKTLDTWLSTRDDIKVKIIFTSADDDNEARTKVSRHVSALSLAYDAEILKNALNDWYKQDKKKYEQWAAKYPVAIEKEQKAVTERQMAWCELADIRFTPTVLVNGYKLPVPYRIEDIKYLLD</sequence>
<evidence type="ECO:0000256" key="2">
    <source>
        <dbReference type="ARBA" id="ARBA00006214"/>
    </source>
</evidence>
<dbReference type="Gene3D" id="1.20.1440.130">
    <property type="entry name" value="VKOR domain"/>
    <property type="match status" value="1"/>
</dbReference>
<dbReference type="InterPro" id="IPR012932">
    <property type="entry name" value="VKOR"/>
</dbReference>
<reference evidence="12 13" key="1">
    <citation type="submission" date="2019-03" db="EMBL/GenBank/DDBJ databases">
        <title>Genomic Encyclopedia of Archaeal and Bacterial Type Strains, Phase II (KMG-II): from individual species to whole genera.</title>
        <authorList>
            <person name="Goeker M."/>
        </authorList>
    </citation>
    <scope>NUCLEOTIDE SEQUENCE [LARGE SCALE GENOMIC DNA]</scope>
    <source>
        <strain evidence="12 13">DSM 19034</strain>
    </source>
</reference>
<feature type="transmembrane region" description="Helical" evidence="10">
    <location>
        <begin position="317"/>
        <end position="339"/>
    </location>
</feature>